<dbReference type="AlphaFoldDB" id="A0A3P3U7A2"/>
<keyword evidence="1" id="KW-0812">Transmembrane</keyword>
<evidence type="ECO:0000313" key="2">
    <source>
        <dbReference type="EMBL" id="RRJ66252.1"/>
    </source>
</evidence>
<dbReference type="OrthoDB" id="2655867at2"/>
<reference evidence="2 3" key="1">
    <citation type="submission" date="2018-11" db="EMBL/GenBank/DDBJ databases">
        <title>Genome sequencing of Paenibacillus sp. KCOM 3021 (= ChDC PVNT-B20).</title>
        <authorList>
            <person name="Kook J.-K."/>
            <person name="Park S.-N."/>
            <person name="Lim Y.K."/>
        </authorList>
    </citation>
    <scope>NUCLEOTIDE SEQUENCE [LARGE SCALE GENOMIC DNA]</scope>
    <source>
        <strain evidence="2 3">KCOM 3021</strain>
    </source>
</reference>
<dbReference type="RefSeq" id="WP_128634042.1">
    <property type="nucleotide sequence ID" value="NZ_RRCN01000001.1"/>
</dbReference>
<name>A0A3P3U7A2_9BACL</name>
<protein>
    <submittedName>
        <fullName evidence="2">Uncharacterized protein</fullName>
    </submittedName>
</protein>
<keyword evidence="1" id="KW-1133">Transmembrane helix</keyword>
<dbReference type="Proteomes" id="UP000267017">
    <property type="component" value="Unassembled WGS sequence"/>
</dbReference>
<keyword evidence="3" id="KW-1185">Reference proteome</keyword>
<organism evidence="2 3">
    <name type="scientific">Paenibacillus oralis</name>
    <dbReference type="NCBI Taxonomy" id="2490856"/>
    <lineage>
        <taxon>Bacteria</taxon>
        <taxon>Bacillati</taxon>
        <taxon>Bacillota</taxon>
        <taxon>Bacilli</taxon>
        <taxon>Bacillales</taxon>
        <taxon>Paenibacillaceae</taxon>
        <taxon>Paenibacillus</taxon>
    </lineage>
</organism>
<evidence type="ECO:0000256" key="1">
    <source>
        <dbReference type="SAM" id="Phobius"/>
    </source>
</evidence>
<gene>
    <name evidence="2" type="ORF">EHV15_27545</name>
</gene>
<evidence type="ECO:0000313" key="3">
    <source>
        <dbReference type="Proteomes" id="UP000267017"/>
    </source>
</evidence>
<keyword evidence="1" id="KW-0472">Membrane</keyword>
<accession>A0A3P3U7A2</accession>
<sequence length="91" mass="10645">MLKLIKKLSFWLPLLSLVVCVYNLMGYDDKNLLLALTSPPLLWFNPELTKLHHTMNSELLWQLVLYGIHFSFWLLFGLAIDWIISKIKASL</sequence>
<comment type="caution">
    <text evidence="2">The sequence shown here is derived from an EMBL/GenBank/DDBJ whole genome shotgun (WGS) entry which is preliminary data.</text>
</comment>
<dbReference type="EMBL" id="RRCN01000001">
    <property type="protein sequence ID" value="RRJ66252.1"/>
    <property type="molecule type" value="Genomic_DNA"/>
</dbReference>
<proteinExistence type="predicted"/>
<feature type="transmembrane region" description="Helical" evidence="1">
    <location>
        <begin position="59"/>
        <end position="84"/>
    </location>
</feature>